<dbReference type="Pfam" id="PF03466">
    <property type="entry name" value="LysR_substrate"/>
    <property type="match status" value="1"/>
</dbReference>
<dbReference type="SUPFAM" id="SSF46785">
    <property type="entry name" value="Winged helix' DNA-binding domain"/>
    <property type="match status" value="1"/>
</dbReference>
<dbReference type="Gene3D" id="3.40.190.10">
    <property type="entry name" value="Periplasmic binding protein-like II"/>
    <property type="match status" value="1"/>
</dbReference>
<name>A0ABV8V5D0_9GAMM</name>
<dbReference type="InterPro" id="IPR036390">
    <property type="entry name" value="WH_DNA-bd_sf"/>
</dbReference>
<dbReference type="InterPro" id="IPR036388">
    <property type="entry name" value="WH-like_DNA-bd_sf"/>
</dbReference>
<proteinExistence type="inferred from homology"/>
<evidence type="ECO:0000256" key="4">
    <source>
        <dbReference type="ARBA" id="ARBA00023163"/>
    </source>
</evidence>
<evidence type="ECO:0000313" key="6">
    <source>
        <dbReference type="EMBL" id="MFC4362948.1"/>
    </source>
</evidence>
<dbReference type="RefSeq" id="WP_290264929.1">
    <property type="nucleotide sequence ID" value="NZ_JAUFQG010000006.1"/>
</dbReference>
<evidence type="ECO:0000313" key="7">
    <source>
        <dbReference type="Proteomes" id="UP001595840"/>
    </source>
</evidence>
<comment type="similarity">
    <text evidence="1">Belongs to the LysR transcriptional regulatory family.</text>
</comment>
<dbReference type="Proteomes" id="UP001595840">
    <property type="component" value="Unassembled WGS sequence"/>
</dbReference>
<dbReference type="Gene3D" id="1.10.10.10">
    <property type="entry name" value="Winged helix-like DNA-binding domain superfamily/Winged helix DNA-binding domain"/>
    <property type="match status" value="1"/>
</dbReference>
<organism evidence="6 7">
    <name type="scientific">Simiduia curdlanivorans</name>
    <dbReference type="NCBI Taxonomy" id="1492769"/>
    <lineage>
        <taxon>Bacteria</taxon>
        <taxon>Pseudomonadati</taxon>
        <taxon>Pseudomonadota</taxon>
        <taxon>Gammaproteobacteria</taxon>
        <taxon>Cellvibrionales</taxon>
        <taxon>Cellvibrionaceae</taxon>
        <taxon>Simiduia</taxon>
    </lineage>
</organism>
<dbReference type="CDD" id="cd05466">
    <property type="entry name" value="PBP2_LTTR_substrate"/>
    <property type="match status" value="1"/>
</dbReference>
<sequence length="304" mass="33899">MKPDSELDLRLLKQFVAVAECGGLSAAEQRLQLSRSTISTNLAELESRLGFCLCHRGRGGFSLTQEGKSVYAAATEWMQAGSHFQAQIETLKHDQLQGELVIAFSDDSLNHPDFHFAQVVAQFKQRAPQARLRVHSLNPQAIMAALQSGEAHIGIAPQAALTERFFCKPLYRELSQLYCSKQHPLFTKTTISETELGLADYVSAGYPWHQELTTLESKLTTLAMAPELEARTALILSGGYLGFLPVHVAQPWLEQQQLKAILPGRLQFNIAMAALCLEQQRNNKLLQHFFALLNDTHYVNAQKN</sequence>
<dbReference type="PANTHER" id="PTHR30126:SF98">
    <property type="entry name" value="HTH-TYPE TRANSCRIPTIONAL ACTIVATOR BAUR"/>
    <property type="match status" value="1"/>
</dbReference>
<dbReference type="InterPro" id="IPR005119">
    <property type="entry name" value="LysR_subst-bd"/>
</dbReference>
<keyword evidence="7" id="KW-1185">Reference proteome</keyword>
<dbReference type="PROSITE" id="PS50931">
    <property type="entry name" value="HTH_LYSR"/>
    <property type="match status" value="1"/>
</dbReference>
<keyword evidence="4" id="KW-0804">Transcription</keyword>
<dbReference type="Pfam" id="PF00126">
    <property type="entry name" value="HTH_1"/>
    <property type="match status" value="1"/>
</dbReference>
<evidence type="ECO:0000259" key="5">
    <source>
        <dbReference type="PROSITE" id="PS50931"/>
    </source>
</evidence>
<keyword evidence="3" id="KW-0238">DNA-binding</keyword>
<feature type="domain" description="HTH lysR-type" evidence="5">
    <location>
        <begin position="7"/>
        <end position="64"/>
    </location>
</feature>
<reference evidence="7" key="1">
    <citation type="journal article" date="2019" name="Int. J. Syst. Evol. Microbiol.">
        <title>The Global Catalogue of Microorganisms (GCM) 10K type strain sequencing project: providing services to taxonomists for standard genome sequencing and annotation.</title>
        <authorList>
            <consortium name="The Broad Institute Genomics Platform"/>
            <consortium name="The Broad Institute Genome Sequencing Center for Infectious Disease"/>
            <person name="Wu L."/>
            <person name="Ma J."/>
        </authorList>
    </citation>
    <scope>NUCLEOTIDE SEQUENCE [LARGE SCALE GENOMIC DNA]</scope>
    <source>
        <strain evidence="7">CECT 8570</strain>
    </source>
</reference>
<keyword evidence="2" id="KW-0805">Transcription regulation</keyword>
<dbReference type="SUPFAM" id="SSF53850">
    <property type="entry name" value="Periplasmic binding protein-like II"/>
    <property type="match status" value="1"/>
</dbReference>
<evidence type="ECO:0000256" key="2">
    <source>
        <dbReference type="ARBA" id="ARBA00023015"/>
    </source>
</evidence>
<dbReference type="EMBL" id="JBHSCX010000013">
    <property type="protein sequence ID" value="MFC4362948.1"/>
    <property type="molecule type" value="Genomic_DNA"/>
</dbReference>
<gene>
    <name evidence="6" type="ORF">ACFOX3_11595</name>
</gene>
<dbReference type="PANTHER" id="PTHR30126">
    <property type="entry name" value="HTH-TYPE TRANSCRIPTIONAL REGULATOR"/>
    <property type="match status" value="1"/>
</dbReference>
<protein>
    <submittedName>
        <fullName evidence="6">LysR family transcriptional regulator</fullName>
    </submittedName>
</protein>
<evidence type="ECO:0000256" key="1">
    <source>
        <dbReference type="ARBA" id="ARBA00009437"/>
    </source>
</evidence>
<comment type="caution">
    <text evidence="6">The sequence shown here is derived from an EMBL/GenBank/DDBJ whole genome shotgun (WGS) entry which is preliminary data.</text>
</comment>
<evidence type="ECO:0000256" key="3">
    <source>
        <dbReference type="ARBA" id="ARBA00023125"/>
    </source>
</evidence>
<dbReference type="InterPro" id="IPR000847">
    <property type="entry name" value="LysR_HTH_N"/>
</dbReference>
<accession>A0ABV8V5D0</accession>